<dbReference type="SUPFAM" id="SSF47729">
    <property type="entry name" value="IHF-like DNA-binding proteins"/>
    <property type="match status" value="1"/>
</dbReference>
<dbReference type="InterPro" id="IPR000119">
    <property type="entry name" value="Hist_DNA-bd"/>
</dbReference>
<comment type="caution">
    <text evidence="5">The sequence shown here is derived from an EMBL/GenBank/DDBJ whole genome shotgun (WGS) entry which is preliminary data.</text>
</comment>
<dbReference type="SMART" id="SM00411">
    <property type="entry name" value="BHL"/>
    <property type="match status" value="1"/>
</dbReference>
<dbReference type="Proteomes" id="UP001565471">
    <property type="component" value="Unassembled WGS sequence"/>
</dbReference>
<keyword evidence="2" id="KW-0226">DNA condensation</keyword>
<dbReference type="GO" id="GO:0003677">
    <property type="term" value="F:DNA binding"/>
    <property type="evidence" value="ECO:0007669"/>
    <property type="project" value="UniProtKB-KW"/>
</dbReference>
<dbReference type="PANTHER" id="PTHR33175:SF3">
    <property type="entry name" value="DNA-BINDING PROTEIN HU-BETA"/>
    <property type="match status" value="1"/>
</dbReference>
<dbReference type="Gene3D" id="4.10.520.10">
    <property type="entry name" value="IHF-like DNA-binding proteins"/>
    <property type="match status" value="1"/>
</dbReference>
<evidence type="ECO:0000256" key="2">
    <source>
        <dbReference type="ARBA" id="ARBA00023067"/>
    </source>
</evidence>
<gene>
    <name evidence="5" type="ORF">ABIF29_008123</name>
</gene>
<dbReference type="InterPro" id="IPR010992">
    <property type="entry name" value="IHF-like_DNA-bd_dom_sf"/>
</dbReference>
<name>A0ABV4FCW1_BRAEL</name>
<sequence length="121" mass="12750">MAAMRAPLCGERRGCMQPIATDIPEERHTMTTSAEIADEIAKAYNLPKAQAKAIVDGVFKSIADAAASDAETNVPGFGKFKVKHTPEREGRNPSTGAAIKIAAARKLTFAPAKALKDALNG</sequence>
<evidence type="ECO:0000313" key="6">
    <source>
        <dbReference type="Proteomes" id="UP001565471"/>
    </source>
</evidence>
<evidence type="ECO:0000313" key="5">
    <source>
        <dbReference type="EMBL" id="MEY9321324.1"/>
    </source>
</evidence>
<evidence type="ECO:0000256" key="1">
    <source>
        <dbReference type="ARBA" id="ARBA00010529"/>
    </source>
</evidence>
<accession>A0ABV4FCW1</accession>
<evidence type="ECO:0000256" key="4">
    <source>
        <dbReference type="RuleBase" id="RU003939"/>
    </source>
</evidence>
<reference evidence="5 6" key="1">
    <citation type="submission" date="2024-07" db="EMBL/GenBank/DDBJ databases">
        <title>Genomic Encyclopedia of Type Strains, Phase V (KMG-V): Genome sequencing to study the core and pangenomes of soil and plant-associated prokaryotes.</title>
        <authorList>
            <person name="Whitman W."/>
        </authorList>
    </citation>
    <scope>NUCLEOTIDE SEQUENCE [LARGE SCALE GENOMIC DNA]</scope>
    <source>
        <strain evidence="5 6">USDA 415</strain>
    </source>
</reference>
<keyword evidence="6" id="KW-1185">Reference proteome</keyword>
<dbReference type="EMBL" id="JBGBZA010000002">
    <property type="protein sequence ID" value="MEY9321324.1"/>
    <property type="molecule type" value="Genomic_DNA"/>
</dbReference>
<keyword evidence="3 5" id="KW-0238">DNA-binding</keyword>
<dbReference type="PANTHER" id="PTHR33175">
    <property type="entry name" value="DNA-BINDING PROTEIN HU"/>
    <property type="match status" value="1"/>
</dbReference>
<protein>
    <submittedName>
        <fullName evidence="5">DNA-binding protein HU-beta</fullName>
    </submittedName>
</protein>
<evidence type="ECO:0000256" key="3">
    <source>
        <dbReference type="ARBA" id="ARBA00023125"/>
    </source>
</evidence>
<comment type="similarity">
    <text evidence="1 4">Belongs to the bacterial histone-like protein family.</text>
</comment>
<dbReference type="PRINTS" id="PR01727">
    <property type="entry name" value="DNABINDINGHU"/>
</dbReference>
<dbReference type="Pfam" id="PF00216">
    <property type="entry name" value="Bac_DNA_binding"/>
    <property type="match status" value="1"/>
</dbReference>
<proteinExistence type="inferred from homology"/>
<organism evidence="5 6">
    <name type="scientific">Bradyrhizobium elkanii</name>
    <dbReference type="NCBI Taxonomy" id="29448"/>
    <lineage>
        <taxon>Bacteria</taxon>
        <taxon>Pseudomonadati</taxon>
        <taxon>Pseudomonadota</taxon>
        <taxon>Alphaproteobacteria</taxon>
        <taxon>Hyphomicrobiales</taxon>
        <taxon>Nitrobacteraceae</taxon>
        <taxon>Bradyrhizobium</taxon>
    </lineage>
</organism>
<dbReference type="CDD" id="cd00591">
    <property type="entry name" value="HU_IHF"/>
    <property type="match status" value="1"/>
</dbReference>